<protein>
    <recommendedName>
        <fullName evidence="4">VCBS repeat-containing protein</fullName>
    </recommendedName>
</protein>
<organism evidence="2 3">
    <name type="scientific">Arthrobacter bambusae</name>
    <dbReference type="NCBI Taxonomy" id="1338426"/>
    <lineage>
        <taxon>Bacteria</taxon>
        <taxon>Bacillati</taxon>
        <taxon>Actinomycetota</taxon>
        <taxon>Actinomycetes</taxon>
        <taxon>Micrococcales</taxon>
        <taxon>Micrococcaceae</taxon>
        <taxon>Arthrobacter</taxon>
    </lineage>
</organism>
<dbReference type="GeneID" id="92753888"/>
<dbReference type="Pfam" id="PF13517">
    <property type="entry name" value="FG-GAP_3"/>
    <property type="match status" value="1"/>
</dbReference>
<comment type="caution">
    <text evidence="2">The sequence shown here is derived from an EMBL/GenBank/DDBJ whole genome shotgun (WGS) entry which is preliminary data.</text>
</comment>
<evidence type="ECO:0000313" key="2">
    <source>
        <dbReference type="EMBL" id="MET4541165.1"/>
    </source>
</evidence>
<sequence length="359" mass="38287">MNASRTSPDVVSPGDTISIKWEVKNVAVEEVLFLFYGENSTSLAVAWYGFGAPSLSGTATGKLDGWAVSSDLKLKEMRFSSPKGSISFNVDGAIWPANSGQDLPTANFSTMGFRFVNPDVPWTQVKPSPVYFYDRNGTVDDFVYIPDVPCVEYLVGGKVIPTGQLKITGAVTVTARAEFGCRLAMDATASWAFNFKATPYTATPSDVTFIDKKGTVEDTFTIPAVKGVNYLRDGKVLTAGTYPGAGTVTVNAEPSNDYVLTTGAKTQWNYAYQGSSEGDFNGDGFTDVIARNSAGALWLYPGNGTGGWLAARQIGSGWNVMTEIETPGDFNGDGFTDVIARNSAGALWLYPGNGTGGWL</sequence>
<reference evidence="2 3" key="1">
    <citation type="submission" date="2024-06" db="EMBL/GenBank/DDBJ databases">
        <title>Sorghum-associated microbial communities from plants grown in Nebraska, USA.</title>
        <authorList>
            <person name="Schachtman D."/>
        </authorList>
    </citation>
    <scope>NUCLEOTIDE SEQUENCE [LARGE SCALE GENOMIC DNA]</scope>
    <source>
        <strain evidence="2 3">3552</strain>
    </source>
</reference>
<dbReference type="PANTHER" id="PTHR46580:SF4">
    <property type="entry name" value="ATP_GTP-BINDING PROTEIN"/>
    <property type="match status" value="1"/>
</dbReference>
<evidence type="ECO:0000256" key="1">
    <source>
        <dbReference type="ARBA" id="ARBA00022729"/>
    </source>
</evidence>
<dbReference type="EMBL" id="JBEPSN010000008">
    <property type="protein sequence ID" value="MET4541165.1"/>
    <property type="molecule type" value="Genomic_DNA"/>
</dbReference>
<feature type="non-terminal residue" evidence="2">
    <location>
        <position position="359"/>
    </location>
</feature>
<evidence type="ECO:0008006" key="4">
    <source>
        <dbReference type="Google" id="ProtNLM"/>
    </source>
</evidence>
<dbReference type="Gene3D" id="2.130.10.130">
    <property type="entry name" value="Integrin alpha, N-terminal"/>
    <property type="match status" value="1"/>
</dbReference>
<keyword evidence="3" id="KW-1185">Reference proteome</keyword>
<dbReference type="InterPro" id="IPR013517">
    <property type="entry name" value="FG-GAP"/>
</dbReference>
<dbReference type="Proteomes" id="UP001549307">
    <property type="component" value="Unassembled WGS sequence"/>
</dbReference>
<accession>A0ABV2P8Q3</accession>
<evidence type="ECO:0000313" key="3">
    <source>
        <dbReference type="Proteomes" id="UP001549307"/>
    </source>
</evidence>
<dbReference type="SUPFAM" id="SSF69318">
    <property type="entry name" value="Integrin alpha N-terminal domain"/>
    <property type="match status" value="1"/>
</dbReference>
<keyword evidence="1" id="KW-0732">Signal</keyword>
<proteinExistence type="predicted"/>
<dbReference type="InterPro" id="IPR028994">
    <property type="entry name" value="Integrin_alpha_N"/>
</dbReference>
<dbReference type="RefSeq" id="WP_354230737.1">
    <property type="nucleotide sequence ID" value="NZ_JBEPSN010000008.1"/>
</dbReference>
<gene>
    <name evidence="2" type="ORF">ABIE37_002960</name>
</gene>
<dbReference type="PANTHER" id="PTHR46580">
    <property type="entry name" value="SENSOR KINASE-RELATED"/>
    <property type="match status" value="1"/>
</dbReference>
<name>A0ABV2P8Q3_9MICC</name>